<dbReference type="PANTHER" id="PTHR14991:SF0">
    <property type="entry name" value="RING FINGER PROTEIN 32"/>
    <property type="match status" value="1"/>
</dbReference>
<dbReference type="KEGG" id="lve:103077193"/>
<dbReference type="CTD" id="140545"/>
<evidence type="ECO:0000313" key="7">
    <source>
        <dbReference type="Proteomes" id="UP000265300"/>
    </source>
</evidence>
<dbReference type="RefSeq" id="XP_007457237.1">
    <property type="nucleotide sequence ID" value="XM_007457175.1"/>
</dbReference>
<dbReference type="PANTHER" id="PTHR14991">
    <property type="entry name" value="RING FINGER PROTEIN 32"/>
    <property type="match status" value="1"/>
</dbReference>
<protein>
    <submittedName>
        <fullName evidence="8">RING finger protein 32</fullName>
    </submittedName>
</protein>
<dbReference type="FunFam" id="3.30.40.10:FF:000208">
    <property type="entry name" value="Zinc finger protein-related isoform 1"/>
    <property type="match status" value="1"/>
</dbReference>
<dbReference type="Gene3D" id="3.30.40.10">
    <property type="entry name" value="Zinc/RING finger domain, C3HC4 (zinc finger)"/>
    <property type="match status" value="2"/>
</dbReference>
<dbReference type="Pfam" id="PF00612">
    <property type="entry name" value="IQ"/>
    <property type="match status" value="1"/>
</dbReference>
<keyword evidence="3" id="KW-0862">Zinc</keyword>
<dbReference type="Pfam" id="PF13445">
    <property type="entry name" value="zf-RING_UBOX"/>
    <property type="match status" value="1"/>
</dbReference>
<keyword evidence="7" id="KW-1185">Reference proteome</keyword>
<dbReference type="CDD" id="cd16677">
    <property type="entry name" value="RING-H2_RNF32_rpt1"/>
    <property type="match status" value="1"/>
</dbReference>
<dbReference type="SUPFAM" id="SSF57850">
    <property type="entry name" value="RING/U-box"/>
    <property type="match status" value="2"/>
</dbReference>
<dbReference type="AlphaFoldDB" id="A0A340XAZ7"/>
<organism evidence="7 8">
    <name type="scientific">Lipotes vexillifer</name>
    <name type="common">Yangtze river dolphin</name>
    <dbReference type="NCBI Taxonomy" id="118797"/>
    <lineage>
        <taxon>Eukaryota</taxon>
        <taxon>Metazoa</taxon>
        <taxon>Chordata</taxon>
        <taxon>Craniata</taxon>
        <taxon>Vertebrata</taxon>
        <taxon>Euteleostomi</taxon>
        <taxon>Mammalia</taxon>
        <taxon>Eutheria</taxon>
        <taxon>Laurasiatheria</taxon>
        <taxon>Artiodactyla</taxon>
        <taxon>Whippomorpha</taxon>
        <taxon>Cetacea</taxon>
        <taxon>Odontoceti</taxon>
        <taxon>Lipotidae</taxon>
        <taxon>Lipotes</taxon>
    </lineage>
</organism>
<dbReference type="InterPro" id="IPR042862">
    <property type="entry name" value="RNF32"/>
</dbReference>
<evidence type="ECO:0000256" key="3">
    <source>
        <dbReference type="ARBA" id="ARBA00022833"/>
    </source>
</evidence>
<dbReference type="GO" id="GO:0008270">
    <property type="term" value="F:zinc ion binding"/>
    <property type="evidence" value="ECO:0007669"/>
    <property type="project" value="UniProtKB-KW"/>
</dbReference>
<evidence type="ECO:0000313" key="8">
    <source>
        <dbReference type="RefSeq" id="XP_007457237.1"/>
    </source>
</evidence>
<name>A0A340XAZ7_LIPVE</name>
<reference evidence="8" key="1">
    <citation type="submission" date="2025-08" db="UniProtKB">
        <authorList>
            <consortium name="RefSeq"/>
        </authorList>
    </citation>
    <scope>IDENTIFICATION</scope>
</reference>
<dbReference type="InterPro" id="IPR013083">
    <property type="entry name" value="Znf_RING/FYVE/PHD"/>
</dbReference>
<dbReference type="GeneID" id="103077193"/>
<sequence>MLKNKGHSSKQDNLAVTAVALQDHTLHDLQLRNLSIADHSKTKDKCTNVHSWTENRPKSLKRNTKAILDTGLKKTTQGPNAEDPENEYVLDPKPPPLTLAQKLGLFEPPPLPLSSDEWEKVKQRSVLQGESMQPCPICKEEFELRPQVLLSCSHVFHRACLQAFEKFRNKKTCPLCRKNQYQTRVIHDGARLFRIKCTTRIQAFWRGHVVRRWYRELRRTVPPTDAKLRRKFFEAKFTEISHRLLCSYHTDIDELFSEIDRCLALNRSVLQQLEDTCGHELTEEDWGKIQTQVGCARDRAASGSAVLLGPERSSASARSLWAARLTRRPHHGTVLLSCSHVFHHTCLLALEEFSLGDSSPFHVCPLCRSCYPKKILEC</sequence>
<proteinExistence type="predicted"/>
<feature type="region of interest" description="Disordered" evidence="5">
    <location>
        <begin position="73"/>
        <end position="92"/>
    </location>
</feature>
<evidence type="ECO:0000256" key="1">
    <source>
        <dbReference type="ARBA" id="ARBA00022723"/>
    </source>
</evidence>
<evidence type="ECO:0000256" key="4">
    <source>
        <dbReference type="PROSITE-ProRule" id="PRU00175"/>
    </source>
</evidence>
<dbReference type="FunCoup" id="A0A340XAZ7">
    <property type="interactions" value="618"/>
</dbReference>
<dbReference type="InterPro" id="IPR027370">
    <property type="entry name" value="Znf-RING_euk"/>
</dbReference>
<dbReference type="SMART" id="SM00184">
    <property type="entry name" value="RING"/>
    <property type="match status" value="2"/>
</dbReference>
<gene>
    <name evidence="8" type="primary">RNF32</name>
</gene>
<evidence type="ECO:0000256" key="2">
    <source>
        <dbReference type="ARBA" id="ARBA00022771"/>
    </source>
</evidence>
<keyword evidence="1" id="KW-0479">Metal-binding</keyword>
<dbReference type="PROSITE" id="PS50089">
    <property type="entry name" value="ZF_RING_2"/>
    <property type="match status" value="1"/>
</dbReference>
<dbReference type="InterPro" id="IPR001841">
    <property type="entry name" value="Znf_RING"/>
</dbReference>
<feature type="domain" description="RING-type" evidence="6">
    <location>
        <begin position="135"/>
        <end position="177"/>
    </location>
</feature>
<evidence type="ECO:0000256" key="5">
    <source>
        <dbReference type="SAM" id="MobiDB-lite"/>
    </source>
</evidence>
<accession>A0A340XAZ7</accession>
<dbReference type="OrthoDB" id="8062037at2759"/>
<dbReference type="PROSITE" id="PS50096">
    <property type="entry name" value="IQ"/>
    <property type="match status" value="1"/>
</dbReference>
<dbReference type="InParanoid" id="A0A340XAZ7"/>
<dbReference type="Proteomes" id="UP000265300">
    <property type="component" value="Unplaced"/>
</dbReference>
<keyword evidence="2 4" id="KW-0863">Zinc-finger</keyword>
<dbReference type="InterPro" id="IPR000048">
    <property type="entry name" value="IQ_motif_EF-hand-BS"/>
</dbReference>
<dbReference type="CDD" id="cd23767">
    <property type="entry name" value="IQCD"/>
    <property type="match status" value="1"/>
</dbReference>
<dbReference type="STRING" id="118797.A0A340XAZ7"/>
<evidence type="ECO:0000259" key="6">
    <source>
        <dbReference type="PROSITE" id="PS50089"/>
    </source>
</evidence>